<organism evidence="1 2">
    <name type="scientific">Apolygus lucorum</name>
    <name type="common">Small green plant bug</name>
    <name type="synonym">Lygocoris lucorum</name>
    <dbReference type="NCBI Taxonomy" id="248454"/>
    <lineage>
        <taxon>Eukaryota</taxon>
        <taxon>Metazoa</taxon>
        <taxon>Ecdysozoa</taxon>
        <taxon>Arthropoda</taxon>
        <taxon>Hexapoda</taxon>
        <taxon>Insecta</taxon>
        <taxon>Pterygota</taxon>
        <taxon>Neoptera</taxon>
        <taxon>Paraneoptera</taxon>
        <taxon>Hemiptera</taxon>
        <taxon>Heteroptera</taxon>
        <taxon>Panheteroptera</taxon>
        <taxon>Cimicomorpha</taxon>
        <taxon>Miridae</taxon>
        <taxon>Mirini</taxon>
        <taxon>Apolygus</taxon>
    </lineage>
</organism>
<evidence type="ECO:0000313" key="2">
    <source>
        <dbReference type="Proteomes" id="UP000466442"/>
    </source>
</evidence>
<comment type="caution">
    <text evidence="1">The sequence shown here is derived from an EMBL/GenBank/DDBJ whole genome shotgun (WGS) entry which is preliminary data.</text>
</comment>
<dbReference type="GO" id="GO:0003676">
    <property type="term" value="F:nucleic acid binding"/>
    <property type="evidence" value="ECO:0007669"/>
    <property type="project" value="InterPro"/>
</dbReference>
<dbReference type="CDD" id="cd09276">
    <property type="entry name" value="Rnase_HI_RT_non_LTR"/>
    <property type="match status" value="1"/>
</dbReference>
<dbReference type="InterPro" id="IPR036397">
    <property type="entry name" value="RNaseH_sf"/>
</dbReference>
<proteinExistence type="predicted"/>
<sequence length="292" mass="31471">MGNGTGIGIYGANSGWSHSAPLGAFSSVFQAEVLAIDVCAGESLRRGHNGVHIRILSDSQAAIKALAASTINSKLVWDCYHNLCSLSQRNRVSLEWVAGHSGVMGNENADALARKGSLTPFIGPEPVVGIPKSSFRATINRWVTNQTTRRWSNLGGHALSKRMVAKPNPSASEELLRLSRREVRLVVGLVTGFTPLQFHLNCIGVTQDTTLCRLCGEAEEKASHIIFDCQALSTRRFQLFGSPTPMEAFPCTNLAKPLLALTKGLGLFDYTIESAEKHNKLPGFSAFGLPSP</sequence>
<dbReference type="Gene3D" id="3.30.420.10">
    <property type="entry name" value="Ribonuclease H-like superfamily/Ribonuclease H"/>
    <property type="match status" value="1"/>
</dbReference>
<dbReference type="GO" id="GO:0004523">
    <property type="term" value="F:RNA-DNA hybrid ribonuclease activity"/>
    <property type="evidence" value="ECO:0007669"/>
    <property type="project" value="InterPro"/>
</dbReference>
<accession>A0A6A4IPP7</accession>
<keyword evidence="2" id="KW-1185">Reference proteome</keyword>
<dbReference type="Proteomes" id="UP000466442">
    <property type="component" value="Unassembled WGS sequence"/>
</dbReference>
<dbReference type="OrthoDB" id="6630477at2759"/>
<dbReference type="SUPFAM" id="SSF53098">
    <property type="entry name" value="Ribonuclease H-like"/>
    <property type="match status" value="1"/>
</dbReference>
<evidence type="ECO:0000313" key="1">
    <source>
        <dbReference type="EMBL" id="KAF6198792.1"/>
    </source>
</evidence>
<reference evidence="1" key="1">
    <citation type="journal article" date="2021" name="Mol. Ecol. Resour.">
        <title>Apolygus lucorum genome provides insights into omnivorousness and mesophyll feeding.</title>
        <authorList>
            <person name="Liu Y."/>
            <person name="Liu H."/>
            <person name="Wang H."/>
            <person name="Huang T."/>
            <person name="Liu B."/>
            <person name="Yang B."/>
            <person name="Yin L."/>
            <person name="Li B."/>
            <person name="Zhang Y."/>
            <person name="Zhang S."/>
            <person name="Jiang F."/>
            <person name="Zhang X."/>
            <person name="Ren Y."/>
            <person name="Wang B."/>
            <person name="Wang S."/>
            <person name="Lu Y."/>
            <person name="Wu K."/>
            <person name="Fan W."/>
            <person name="Wang G."/>
        </authorList>
    </citation>
    <scope>NUCLEOTIDE SEQUENCE</scope>
    <source>
        <strain evidence="1">12Hb</strain>
    </source>
</reference>
<name>A0A6A4IPP7_APOLU</name>
<dbReference type="PROSITE" id="PS50879">
    <property type="entry name" value="RNASE_H_1"/>
    <property type="match status" value="1"/>
</dbReference>
<dbReference type="InterPro" id="IPR012337">
    <property type="entry name" value="RNaseH-like_sf"/>
</dbReference>
<protein>
    <submittedName>
        <fullName evidence="1">Uncharacterized protein</fullName>
    </submittedName>
</protein>
<dbReference type="InterPro" id="IPR002156">
    <property type="entry name" value="RNaseH_domain"/>
</dbReference>
<dbReference type="Pfam" id="PF00075">
    <property type="entry name" value="RNase_H"/>
    <property type="match status" value="1"/>
</dbReference>
<gene>
    <name evidence="1" type="ORF">GE061_006814</name>
</gene>
<dbReference type="EMBL" id="WIXP02000015">
    <property type="protein sequence ID" value="KAF6198792.1"/>
    <property type="molecule type" value="Genomic_DNA"/>
</dbReference>
<dbReference type="AlphaFoldDB" id="A0A6A4IPP7"/>